<dbReference type="GO" id="GO:0005975">
    <property type="term" value="P:carbohydrate metabolic process"/>
    <property type="evidence" value="ECO:0007669"/>
    <property type="project" value="InterPro"/>
</dbReference>
<dbReference type="InterPro" id="IPR017853">
    <property type="entry name" value="GH"/>
</dbReference>
<dbReference type="PANTHER" id="PTHR10357">
    <property type="entry name" value="ALPHA-AMYLASE FAMILY MEMBER"/>
    <property type="match status" value="1"/>
</dbReference>
<dbReference type="Pfam" id="PF10438">
    <property type="entry name" value="Cyc-maltodext_C"/>
    <property type="match status" value="1"/>
</dbReference>
<accession>A0A550I2N1</accession>
<dbReference type="InterPro" id="IPR013783">
    <property type="entry name" value="Ig-like_fold"/>
</dbReference>
<dbReference type="Proteomes" id="UP000315131">
    <property type="component" value="Unassembled WGS sequence"/>
</dbReference>
<dbReference type="RefSeq" id="WP_143410495.1">
    <property type="nucleotide sequence ID" value="NZ_VHSF01000002.1"/>
</dbReference>
<feature type="domain" description="Glycosyl hydrolase family 13 catalytic" evidence="3">
    <location>
        <begin position="126"/>
        <end position="529"/>
    </location>
</feature>
<gene>
    <name evidence="4" type="ORF">FGM01_07270</name>
</gene>
<keyword evidence="5" id="KW-1185">Reference proteome</keyword>
<evidence type="ECO:0000259" key="3">
    <source>
        <dbReference type="SMART" id="SM00642"/>
    </source>
</evidence>
<dbReference type="Gene3D" id="2.60.40.1180">
    <property type="entry name" value="Golgi alpha-mannosidase II"/>
    <property type="match status" value="1"/>
</dbReference>
<dbReference type="Pfam" id="PF00128">
    <property type="entry name" value="Alpha-amylase"/>
    <property type="match status" value="1"/>
</dbReference>
<dbReference type="GO" id="GO:0016829">
    <property type="term" value="F:lyase activity"/>
    <property type="evidence" value="ECO:0007669"/>
    <property type="project" value="UniProtKB-KW"/>
</dbReference>
<organism evidence="4 5">
    <name type="scientific">Christiangramia sabulilitoris</name>
    <dbReference type="NCBI Taxonomy" id="2583991"/>
    <lineage>
        <taxon>Bacteria</taxon>
        <taxon>Pseudomonadati</taxon>
        <taxon>Bacteroidota</taxon>
        <taxon>Flavobacteriia</taxon>
        <taxon>Flavobacteriales</taxon>
        <taxon>Flavobacteriaceae</taxon>
        <taxon>Christiangramia</taxon>
    </lineage>
</organism>
<dbReference type="InterPro" id="IPR006047">
    <property type="entry name" value="GH13_cat_dom"/>
</dbReference>
<dbReference type="InterPro" id="IPR019492">
    <property type="entry name" value="Cyclo-malto-dextrinase_C"/>
</dbReference>
<keyword evidence="2" id="KW-0326">Glycosidase</keyword>
<dbReference type="SUPFAM" id="SSF51445">
    <property type="entry name" value="(Trans)glycosidases"/>
    <property type="match status" value="1"/>
</dbReference>
<reference evidence="4 5" key="1">
    <citation type="submission" date="2019-06" db="EMBL/GenBank/DDBJ databases">
        <title>Gramella sabulilitoris sp. nov., isolated from a marine sand.</title>
        <authorList>
            <person name="Yoon J.-H."/>
        </authorList>
    </citation>
    <scope>NUCLEOTIDE SEQUENCE [LARGE SCALE GENOMIC DNA]</scope>
    <source>
        <strain evidence="4 5">HSMS-1</strain>
    </source>
</reference>
<dbReference type="SMART" id="SM00642">
    <property type="entry name" value="Aamy"/>
    <property type="match status" value="1"/>
</dbReference>
<dbReference type="Gene3D" id="3.20.20.80">
    <property type="entry name" value="Glycosidases"/>
    <property type="match status" value="1"/>
</dbReference>
<dbReference type="OrthoDB" id="9805159at2"/>
<dbReference type="AlphaFoldDB" id="A0A550I2N1"/>
<dbReference type="Gene3D" id="2.60.40.10">
    <property type="entry name" value="Immunoglobulins"/>
    <property type="match status" value="1"/>
</dbReference>
<keyword evidence="1" id="KW-0378">Hydrolase</keyword>
<keyword evidence="4" id="KW-0456">Lyase</keyword>
<dbReference type="Pfam" id="PF09087">
    <property type="entry name" value="Cyc-maltodext_N"/>
    <property type="match status" value="1"/>
</dbReference>
<dbReference type="InterPro" id="IPR015171">
    <property type="entry name" value="Cyc-maltodext_N"/>
</dbReference>
<dbReference type="EMBL" id="VHSF01000002">
    <property type="protein sequence ID" value="TRO65201.1"/>
    <property type="molecule type" value="Genomic_DNA"/>
</dbReference>
<evidence type="ECO:0000256" key="2">
    <source>
        <dbReference type="ARBA" id="ARBA00023295"/>
    </source>
</evidence>
<dbReference type="CDD" id="cd11340">
    <property type="entry name" value="AmyAc_bac_CMD_like_3"/>
    <property type="match status" value="1"/>
</dbReference>
<name>A0A550I2N1_9FLAO</name>
<evidence type="ECO:0000313" key="5">
    <source>
        <dbReference type="Proteomes" id="UP000315131"/>
    </source>
</evidence>
<evidence type="ECO:0000313" key="4">
    <source>
        <dbReference type="EMBL" id="TRO65201.1"/>
    </source>
</evidence>
<evidence type="ECO:0000256" key="1">
    <source>
        <dbReference type="ARBA" id="ARBA00022801"/>
    </source>
</evidence>
<dbReference type="InterPro" id="IPR013780">
    <property type="entry name" value="Glyco_hydro_b"/>
</dbReference>
<dbReference type="SUPFAM" id="SSF81296">
    <property type="entry name" value="E set domains"/>
    <property type="match status" value="1"/>
</dbReference>
<comment type="caution">
    <text evidence="4">The sequence shown here is derived from an EMBL/GenBank/DDBJ whole genome shotgun (WGS) entry which is preliminary data.</text>
</comment>
<dbReference type="SUPFAM" id="SSF51011">
    <property type="entry name" value="Glycosyl hydrolase domain"/>
    <property type="match status" value="1"/>
</dbReference>
<dbReference type="GO" id="GO:0016798">
    <property type="term" value="F:hydrolase activity, acting on glycosyl bonds"/>
    <property type="evidence" value="ECO:0007669"/>
    <property type="project" value="UniProtKB-KW"/>
</dbReference>
<dbReference type="InterPro" id="IPR014756">
    <property type="entry name" value="Ig_E-set"/>
</dbReference>
<protein>
    <submittedName>
        <fullName evidence="4">Alpha-amlyase</fullName>
    </submittedName>
</protein>
<proteinExistence type="predicted"/>
<dbReference type="PANTHER" id="PTHR10357:SF210">
    <property type="entry name" value="MALTODEXTRIN GLUCOSIDASE"/>
    <property type="match status" value="1"/>
</dbReference>
<sequence length="619" mass="71219">MKNFLLLFIFLNSMNTFSQIERVEPPNWWVGLQESELQIMVYGDNIGKATPELDYNGVEIENFTPADNLNYLFIDLNISENANPGSFALKFKMPDGKEYSYQYELKAREKKGEEFIGFDNTDAIYLITPDRFVNGDPSNDIDESLNEKTINRDDDYARHGGDIKGIIDHLDYIEDMGFTAIWSSPLLINDMKSASYHGYAMTDFYKVDPRFGSLEEYKELAEKAKERGIKIVMDQVANHIGIEHWWMKDLPFDDWINFQERYENEEEVIYSSHRRTTNQDIYASEADKKQMNDGWFVDSMPDLNQKNPFLAKYLIQNSIWWVETLGLGGIRQDTYPYPDKDFMSDWAGRIMKEYPNFNIVGEEWSNNPLLIRYWQDGVDNGYDSNLKSTMDFAMQTNVVQGLNEDENWDTGLIKIYDGLANDFAYASPEDIMIFPDNHDMSRIYTQLKEDIPNTKMALSYMSVLPRILQIYYGTEILMNDSAKPGDHGLIRTDFPGGWTGSKKNAFTGAGLTAAEKDMQSFVKNLLNFRKNSTAIHSGRTTHFAPQDGIYVISRIAGDETVVLILNKNKKMVSLDLNRFKELGLDGSTLRNVITGEKIQWDGMIELSSRGPYLFTSKLD</sequence>